<dbReference type="EMBL" id="QEAS01000001">
    <property type="protein sequence ID" value="PWG82456.1"/>
    <property type="molecule type" value="Genomic_DNA"/>
</dbReference>
<evidence type="ECO:0000256" key="2">
    <source>
        <dbReference type="ARBA" id="ARBA00023002"/>
    </source>
</evidence>
<feature type="domain" description="Response regulatory" evidence="4">
    <location>
        <begin position="5"/>
        <end position="128"/>
    </location>
</feature>
<keyword evidence="2" id="KW-0560">Oxidoreductase</keyword>
<evidence type="ECO:0000256" key="3">
    <source>
        <dbReference type="PROSITE-ProRule" id="PRU00169"/>
    </source>
</evidence>
<dbReference type="SMART" id="SM00448">
    <property type="entry name" value="REC"/>
    <property type="match status" value="1"/>
</dbReference>
<dbReference type="PRINTS" id="PR00368">
    <property type="entry name" value="FADPNR"/>
</dbReference>
<feature type="modified residue" description="4-aspartylphosphate" evidence="3">
    <location>
        <position position="62"/>
    </location>
</feature>
<evidence type="ECO:0000313" key="5">
    <source>
        <dbReference type="EMBL" id="PWG82456.1"/>
    </source>
</evidence>
<keyword evidence="1" id="KW-0285">Flavoprotein</keyword>
<accession>A0A2U2PM28</accession>
<dbReference type="PROSITE" id="PS50110">
    <property type="entry name" value="RESPONSE_REGULATORY"/>
    <property type="match status" value="1"/>
</dbReference>
<dbReference type="SUPFAM" id="SSF51905">
    <property type="entry name" value="FAD/NAD(P)-binding domain"/>
    <property type="match status" value="1"/>
</dbReference>
<dbReference type="InterPro" id="IPR023753">
    <property type="entry name" value="FAD/NAD-binding_dom"/>
</dbReference>
<name>A0A2U2PM28_9SPHI</name>
<dbReference type="PANTHER" id="PTHR48105">
    <property type="entry name" value="THIOREDOXIN REDUCTASE 1-RELATED-RELATED"/>
    <property type="match status" value="1"/>
</dbReference>
<dbReference type="Gene3D" id="3.40.50.2300">
    <property type="match status" value="1"/>
</dbReference>
<dbReference type="RefSeq" id="WP_109413875.1">
    <property type="nucleotide sequence ID" value="NZ_QEAS01000001.1"/>
</dbReference>
<keyword evidence="3" id="KW-0597">Phosphoprotein</keyword>
<evidence type="ECO:0000256" key="1">
    <source>
        <dbReference type="ARBA" id="ARBA00022630"/>
    </source>
</evidence>
<dbReference type="AlphaFoldDB" id="A0A2U2PM28"/>
<dbReference type="Pfam" id="PF07992">
    <property type="entry name" value="Pyr_redox_2"/>
    <property type="match status" value="1"/>
</dbReference>
<reference evidence="5 6" key="1">
    <citation type="submission" date="2018-04" db="EMBL/GenBank/DDBJ databases">
        <title>Pedobacter chongqingensis sp. nov., isolated from a rottenly hemp rope.</title>
        <authorList>
            <person name="Cai Y."/>
        </authorList>
    </citation>
    <scope>NUCLEOTIDE SEQUENCE [LARGE SCALE GENOMIC DNA]</scope>
    <source>
        <strain evidence="5 6">FJ4-8</strain>
    </source>
</reference>
<gene>
    <name evidence="5" type="ORF">DDR33_00890</name>
</gene>
<protein>
    <submittedName>
        <fullName evidence="5">Fused response regulator/thioredoxin-disulfide reductase</fullName>
    </submittedName>
</protein>
<dbReference type="Pfam" id="PF00072">
    <property type="entry name" value="Response_reg"/>
    <property type="match status" value="1"/>
</dbReference>
<sequence length="553" mass="61233">MKQPVIFALDDDQQVLQALVRDLRTRYRQEYKILGTTSATEALDSLHGLKNKGAEIALFISDQRMPEMPGVEFLQKARASYPDAKRVLLTAYSDTEAAIKAINEVKLDYYFIKPWDPPEEKLFPVIDDLLQEWQYTYFPNYTGIRIIGYQWSPRSHELKDFLAGNLFPYQWLDIETNEKAKELVTLNKIDLSSLPVLFFEDGSFLPHSSLAAITEKLGIQAKASSELYDVAIIGAGPAGLAAAVYGASEGLKTLLIEKRAPGGQAGTSSRIENYLGFPTGLSGAELTRRAVTQAQRFGTELVSQQQVTAIRLNNQYKIITLSDGTEINALSVIITTGVDYRKLEKRGIEEFTGAGIYYGAAMTEAQACQGREVYIIGGGNSAGQAAMYLAKFAANVHIVIRKESLSSTMSQYLIDQINETENITVLGNTEILEAKGDRRLQELDLMEIGSGQQRTVPADSLFIFIGAKPYTDWIGLNIIKSDKGFIETGRDLVQYPGYRKFWKLEREPFLLETCCPGVFAAGDVRAGAMNRIASAVGEGAMAVKFVHEYLAEI</sequence>
<dbReference type="PRINTS" id="PR00469">
    <property type="entry name" value="PNDRDTASEII"/>
</dbReference>
<dbReference type="InterPro" id="IPR001789">
    <property type="entry name" value="Sig_transdc_resp-reg_receiver"/>
</dbReference>
<dbReference type="GO" id="GO:0016491">
    <property type="term" value="F:oxidoreductase activity"/>
    <property type="evidence" value="ECO:0007669"/>
    <property type="project" value="UniProtKB-KW"/>
</dbReference>
<dbReference type="Gene3D" id="3.50.50.60">
    <property type="entry name" value="FAD/NAD(P)-binding domain"/>
    <property type="match status" value="2"/>
</dbReference>
<evidence type="ECO:0000259" key="4">
    <source>
        <dbReference type="PROSITE" id="PS50110"/>
    </source>
</evidence>
<proteinExistence type="predicted"/>
<dbReference type="SUPFAM" id="SSF52172">
    <property type="entry name" value="CheY-like"/>
    <property type="match status" value="1"/>
</dbReference>
<dbReference type="InterPro" id="IPR011006">
    <property type="entry name" value="CheY-like_superfamily"/>
</dbReference>
<dbReference type="OrthoDB" id="109585at2"/>
<evidence type="ECO:0000313" key="6">
    <source>
        <dbReference type="Proteomes" id="UP000245647"/>
    </source>
</evidence>
<dbReference type="GO" id="GO:0000160">
    <property type="term" value="P:phosphorelay signal transduction system"/>
    <property type="evidence" value="ECO:0007669"/>
    <property type="project" value="InterPro"/>
</dbReference>
<organism evidence="5 6">
    <name type="scientific">Pararcticibacter amylolyticus</name>
    <dbReference type="NCBI Taxonomy" id="2173175"/>
    <lineage>
        <taxon>Bacteria</taxon>
        <taxon>Pseudomonadati</taxon>
        <taxon>Bacteroidota</taxon>
        <taxon>Sphingobacteriia</taxon>
        <taxon>Sphingobacteriales</taxon>
        <taxon>Sphingobacteriaceae</taxon>
        <taxon>Pararcticibacter</taxon>
    </lineage>
</organism>
<comment type="caution">
    <text evidence="5">The sequence shown here is derived from an EMBL/GenBank/DDBJ whole genome shotgun (WGS) entry which is preliminary data.</text>
</comment>
<dbReference type="InterPro" id="IPR050097">
    <property type="entry name" value="Ferredoxin-NADP_redctase_2"/>
</dbReference>
<keyword evidence="6" id="KW-1185">Reference proteome</keyword>
<dbReference type="Gene3D" id="3.40.30.10">
    <property type="entry name" value="Glutaredoxin"/>
    <property type="match status" value="1"/>
</dbReference>
<dbReference type="InterPro" id="IPR036188">
    <property type="entry name" value="FAD/NAD-bd_sf"/>
</dbReference>
<dbReference type="Proteomes" id="UP000245647">
    <property type="component" value="Unassembled WGS sequence"/>
</dbReference>